<dbReference type="EMBL" id="JAYFUH010000041">
    <property type="protein sequence ID" value="MEA5666160.1"/>
    <property type="molecule type" value="Genomic_DNA"/>
</dbReference>
<reference evidence="8 9" key="1">
    <citation type="submission" date="2023-12" db="EMBL/GenBank/DDBJ databases">
        <title>Stenotrophomonas guangdongensis sp. nov., isolated from wilted pepper plants (Capsicum annuum).</title>
        <authorList>
            <person name="Qiu M."/>
            <person name="Li Y."/>
            <person name="Liu Q."/>
            <person name="Zhang X."/>
            <person name="Huang Y."/>
            <person name="Guo R."/>
            <person name="Hu M."/>
            <person name="Zhou J."/>
            <person name="Zhou X."/>
        </authorList>
    </citation>
    <scope>NUCLEOTIDE SEQUENCE [LARGE SCALE GENOMIC DNA]</scope>
    <source>
        <strain evidence="8 9">MH1</strain>
    </source>
</reference>
<feature type="transmembrane region" description="Helical" evidence="6">
    <location>
        <begin position="367"/>
        <end position="386"/>
    </location>
</feature>
<gene>
    <name evidence="8" type="ORF">VA603_01225</name>
</gene>
<feature type="transmembrane region" description="Helical" evidence="6">
    <location>
        <begin position="74"/>
        <end position="93"/>
    </location>
</feature>
<dbReference type="InterPro" id="IPR050189">
    <property type="entry name" value="MFS_Efflux_Transporters"/>
</dbReference>
<feature type="transmembrane region" description="Helical" evidence="6">
    <location>
        <begin position="207"/>
        <end position="231"/>
    </location>
</feature>
<dbReference type="Pfam" id="PF07690">
    <property type="entry name" value="MFS_1"/>
    <property type="match status" value="1"/>
</dbReference>
<sequence length="404" mass="41455">MSRGIPLALWALTLGAFAIGTTEFVIVGLIPTIAADLQVSLPSAGLLVSLYALGVAIGAPVLTALTGRVPRKTLLVALMALFTVGNLIAWMAPGYGPLIVARVLTGLAHGVFFSIGSIIATSVVPKEKAASAIAIMFTGLTVALVIGVPLGTFIGQHLGWRATFLAVAALGVIALLGSLLLVPNNLPRSAPATFGQQFAVLAQPRLLLVYAMTALGYGGTFLSFTYLASILQEVSGFSANAVSLVLLVYGVSVAIGNLWGGRLADRLGPIPALKRIFALLALVLLVLTFTAYNPVLVLLTVLAMGAVAFGNVPGLQVYVVKQAQRFVPQATDVASGLNIAAFNIGIAIGASLGGLVVDHVGLMHTPWLGALVVVSAYGLTALSGRLDRRDGIDARADGIAAAAH</sequence>
<feature type="transmembrane region" description="Helical" evidence="6">
    <location>
        <begin position="99"/>
        <end position="120"/>
    </location>
</feature>
<dbReference type="PANTHER" id="PTHR43124:SF8">
    <property type="entry name" value="INNER MEMBRANE TRANSPORT PROTEIN YDHP"/>
    <property type="match status" value="1"/>
</dbReference>
<name>A0ABU5UYJ5_9GAMM</name>
<dbReference type="PANTHER" id="PTHR43124">
    <property type="entry name" value="PURINE EFFLUX PUMP PBUE"/>
    <property type="match status" value="1"/>
</dbReference>
<evidence type="ECO:0000256" key="4">
    <source>
        <dbReference type="ARBA" id="ARBA00022989"/>
    </source>
</evidence>
<proteinExistence type="predicted"/>
<accession>A0ABU5UYJ5</accession>
<evidence type="ECO:0000313" key="8">
    <source>
        <dbReference type="EMBL" id="MEA5666160.1"/>
    </source>
</evidence>
<feature type="transmembrane region" description="Helical" evidence="6">
    <location>
        <begin position="237"/>
        <end position="260"/>
    </location>
</feature>
<dbReference type="RefSeq" id="WP_323437701.1">
    <property type="nucleotide sequence ID" value="NZ_JAYFUH010000041.1"/>
</dbReference>
<dbReference type="InterPro" id="IPR036259">
    <property type="entry name" value="MFS_trans_sf"/>
</dbReference>
<evidence type="ECO:0000256" key="6">
    <source>
        <dbReference type="SAM" id="Phobius"/>
    </source>
</evidence>
<evidence type="ECO:0000256" key="5">
    <source>
        <dbReference type="ARBA" id="ARBA00023136"/>
    </source>
</evidence>
<feature type="transmembrane region" description="Helical" evidence="6">
    <location>
        <begin position="132"/>
        <end position="154"/>
    </location>
</feature>
<dbReference type="SUPFAM" id="SSF103473">
    <property type="entry name" value="MFS general substrate transporter"/>
    <property type="match status" value="1"/>
</dbReference>
<feature type="transmembrane region" description="Helical" evidence="6">
    <location>
        <begin position="298"/>
        <end position="320"/>
    </location>
</feature>
<feature type="transmembrane region" description="Helical" evidence="6">
    <location>
        <begin position="42"/>
        <end position="62"/>
    </location>
</feature>
<feature type="transmembrane region" description="Helical" evidence="6">
    <location>
        <begin position="332"/>
        <end position="355"/>
    </location>
</feature>
<dbReference type="Gene3D" id="1.20.1250.20">
    <property type="entry name" value="MFS general substrate transporter like domains"/>
    <property type="match status" value="2"/>
</dbReference>
<protein>
    <submittedName>
        <fullName evidence="8">MFS transporter</fullName>
    </submittedName>
</protein>
<dbReference type="InterPro" id="IPR011701">
    <property type="entry name" value="MFS"/>
</dbReference>
<keyword evidence="9" id="KW-1185">Reference proteome</keyword>
<dbReference type="Proteomes" id="UP001301653">
    <property type="component" value="Unassembled WGS sequence"/>
</dbReference>
<organism evidence="8 9">
    <name type="scientific">Stenotrophomonas capsici</name>
    <dbReference type="NCBI Taxonomy" id="3110230"/>
    <lineage>
        <taxon>Bacteria</taxon>
        <taxon>Pseudomonadati</taxon>
        <taxon>Pseudomonadota</taxon>
        <taxon>Gammaproteobacteria</taxon>
        <taxon>Lysobacterales</taxon>
        <taxon>Lysobacteraceae</taxon>
        <taxon>Stenotrophomonas</taxon>
    </lineage>
</organism>
<comment type="caution">
    <text evidence="8">The sequence shown here is derived from an EMBL/GenBank/DDBJ whole genome shotgun (WGS) entry which is preliminary data.</text>
</comment>
<dbReference type="InterPro" id="IPR020846">
    <property type="entry name" value="MFS_dom"/>
</dbReference>
<dbReference type="PRINTS" id="PR01035">
    <property type="entry name" value="TCRTETA"/>
</dbReference>
<evidence type="ECO:0000256" key="2">
    <source>
        <dbReference type="ARBA" id="ARBA00022475"/>
    </source>
</evidence>
<keyword evidence="2" id="KW-1003">Cell membrane</keyword>
<keyword evidence="3 6" id="KW-0812">Transmembrane</keyword>
<evidence type="ECO:0000256" key="1">
    <source>
        <dbReference type="ARBA" id="ARBA00004651"/>
    </source>
</evidence>
<dbReference type="CDD" id="cd17324">
    <property type="entry name" value="MFS_NepI_like"/>
    <property type="match status" value="1"/>
</dbReference>
<comment type="subcellular location">
    <subcellularLocation>
        <location evidence="1">Cell membrane</location>
        <topology evidence="1">Multi-pass membrane protein</topology>
    </subcellularLocation>
</comment>
<evidence type="ECO:0000313" key="9">
    <source>
        <dbReference type="Proteomes" id="UP001301653"/>
    </source>
</evidence>
<keyword evidence="5 6" id="KW-0472">Membrane</keyword>
<feature type="domain" description="Major facilitator superfamily (MFS) profile" evidence="7">
    <location>
        <begin position="8"/>
        <end position="388"/>
    </location>
</feature>
<evidence type="ECO:0000259" key="7">
    <source>
        <dbReference type="PROSITE" id="PS50850"/>
    </source>
</evidence>
<feature type="transmembrane region" description="Helical" evidence="6">
    <location>
        <begin position="272"/>
        <end position="292"/>
    </location>
</feature>
<dbReference type="PROSITE" id="PS50850">
    <property type="entry name" value="MFS"/>
    <property type="match status" value="1"/>
</dbReference>
<dbReference type="InterPro" id="IPR001958">
    <property type="entry name" value="Tet-R_TetA/multi-R_MdtG-like"/>
</dbReference>
<feature type="transmembrane region" description="Helical" evidence="6">
    <location>
        <begin position="160"/>
        <end position="186"/>
    </location>
</feature>
<evidence type="ECO:0000256" key="3">
    <source>
        <dbReference type="ARBA" id="ARBA00022692"/>
    </source>
</evidence>
<keyword evidence="4 6" id="KW-1133">Transmembrane helix</keyword>